<comment type="subcellular location">
    <subcellularLocation>
        <location evidence="1">Cytoplasm</location>
        <location evidence="1">Cytoskeleton</location>
        <location evidence="1">Spindle</location>
    </subcellularLocation>
</comment>
<keyword evidence="12" id="KW-1185">Reference proteome</keyword>
<feature type="region of interest" description="Disordered" evidence="11">
    <location>
        <begin position="1"/>
        <end position="21"/>
    </location>
</feature>
<evidence type="ECO:0000256" key="8">
    <source>
        <dbReference type="ARBA" id="ARBA00023212"/>
    </source>
</evidence>
<evidence type="ECO:0000256" key="6">
    <source>
        <dbReference type="ARBA" id="ARBA00022776"/>
    </source>
</evidence>
<evidence type="ECO:0000256" key="10">
    <source>
        <dbReference type="SAM" id="Coils"/>
    </source>
</evidence>
<sequence>MDNNSEQQGLSHSDSVSEASNHNADAVEMRYLLRGILETNQENIALTKEITNILSKLNLEVKTLPSDVKEGLDKVASIMRAEKISEFDETAICVARERRIAEEKARQREERNLLQKYNKLHRSYARLLKKLDHLEDSIHSLENTTTACKDDLYCDMMFLSAKLKEYQETEEKLESDLSDMEVEELYPEKIKEKYKLYLELLGNLADVKQFFDPYRDLPPNLSAAKLMLENKRKEFEELEHQILERMNG</sequence>
<proteinExistence type="inferred from homology"/>
<keyword evidence="9" id="KW-0131">Cell cycle</keyword>
<evidence type="ECO:0000256" key="9">
    <source>
        <dbReference type="ARBA" id="ARBA00023306"/>
    </source>
</evidence>
<dbReference type="GO" id="GO:0005829">
    <property type="term" value="C:cytosol"/>
    <property type="evidence" value="ECO:0007669"/>
    <property type="project" value="TreeGrafter"/>
</dbReference>
<gene>
    <name evidence="13" type="primary">LOC106741012</name>
</gene>
<keyword evidence="7 10" id="KW-0175">Coiled coil</keyword>
<dbReference type="InterPro" id="IPR026243">
    <property type="entry name" value="HAUS1"/>
</dbReference>
<protein>
    <submittedName>
        <fullName evidence="13">AUGMIN subunit 1-like</fullName>
    </submittedName>
</protein>
<dbReference type="PANTHER" id="PTHR31570:SF1">
    <property type="entry name" value="HAUS AUGMIN-LIKE COMPLEX SUBUNIT 1"/>
    <property type="match status" value="1"/>
</dbReference>
<dbReference type="GeneID" id="106741012"/>
<evidence type="ECO:0000256" key="2">
    <source>
        <dbReference type="ARBA" id="ARBA00005479"/>
    </source>
</evidence>
<dbReference type="PANTHER" id="PTHR31570">
    <property type="entry name" value="HAUS AUGMIN-LIKE COMPLEX SUBUNIT 1"/>
    <property type="match status" value="1"/>
</dbReference>
<evidence type="ECO:0000256" key="4">
    <source>
        <dbReference type="ARBA" id="ARBA00022618"/>
    </source>
</evidence>
<organism evidence="12 13">
    <name type="scientific">Dinoponera quadriceps</name>
    <name type="common">South American ant</name>
    <dbReference type="NCBI Taxonomy" id="609295"/>
    <lineage>
        <taxon>Eukaryota</taxon>
        <taxon>Metazoa</taxon>
        <taxon>Ecdysozoa</taxon>
        <taxon>Arthropoda</taxon>
        <taxon>Hexapoda</taxon>
        <taxon>Insecta</taxon>
        <taxon>Pterygota</taxon>
        <taxon>Neoptera</taxon>
        <taxon>Endopterygota</taxon>
        <taxon>Hymenoptera</taxon>
        <taxon>Apocrita</taxon>
        <taxon>Aculeata</taxon>
        <taxon>Formicoidea</taxon>
        <taxon>Formicidae</taxon>
        <taxon>Ponerinae</taxon>
        <taxon>Ponerini</taxon>
        <taxon>Dinoponera</taxon>
    </lineage>
</organism>
<dbReference type="GO" id="GO:0051225">
    <property type="term" value="P:spindle assembly"/>
    <property type="evidence" value="ECO:0007669"/>
    <property type="project" value="InterPro"/>
</dbReference>
<dbReference type="KEGG" id="dqu:106741012"/>
<evidence type="ECO:0000256" key="1">
    <source>
        <dbReference type="ARBA" id="ARBA00004186"/>
    </source>
</evidence>
<reference evidence="13" key="1">
    <citation type="submission" date="2025-08" db="UniProtKB">
        <authorList>
            <consortium name="RefSeq"/>
        </authorList>
    </citation>
    <scope>IDENTIFICATION</scope>
</reference>
<evidence type="ECO:0000256" key="3">
    <source>
        <dbReference type="ARBA" id="ARBA00022490"/>
    </source>
</evidence>
<dbReference type="GO" id="GO:0070652">
    <property type="term" value="C:HAUS complex"/>
    <property type="evidence" value="ECO:0007669"/>
    <property type="project" value="InterPro"/>
</dbReference>
<evidence type="ECO:0000256" key="5">
    <source>
        <dbReference type="ARBA" id="ARBA00022701"/>
    </source>
</evidence>
<name>A0A6P3WPI4_DINQU</name>
<dbReference type="GO" id="GO:0005874">
    <property type="term" value="C:microtubule"/>
    <property type="evidence" value="ECO:0007669"/>
    <property type="project" value="UniProtKB-KW"/>
</dbReference>
<evidence type="ECO:0000256" key="7">
    <source>
        <dbReference type="ARBA" id="ARBA00023054"/>
    </source>
</evidence>
<dbReference type="GO" id="GO:0005819">
    <property type="term" value="C:spindle"/>
    <property type="evidence" value="ECO:0007669"/>
    <property type="project" value="UniProtKB-SubCell"/>
</dbReference>
<keyword evidence="5" id="KW-0493">Microtubule</keyword>
<comment type="similarity">
    <text evidence="2">Belongs to the HAUS1 family.</text>
</comment>
<keyword evidence="4" id="KW-0132">Cell division</keyword>
<keyword evidence="6" id="KW-0498">Mitosis</keyword>
<dbReference type="Pfam" id="PF25762">
    <property type="entry name" value="HAUS1"/>
    <property type="match status" value="1"/>
</dbReference>
<evidence type="ECO:0000256" key="11">
    <source>
        <dbReference type="SAM" id="MobiDB-lite"/>
    </source>
</evidence>
<dbReference type="OrthoDB" id="8185744at2759"/>
<accession>A0A6P3WPI4</accession>
<evidence type="ECO:0000313" key="12">
    <source>
        <dbReference type="Proteomes" id="UP000515204"/>
    </source>
</evidence>
<dbReference type="AlphaFoldDB" id="A0A6P3WPI4"/>
<dbReference type="GO" id="GO:0051301">
    <property type="term" value="P:cell division"/>
    <property type="evidence" value="ECO:0007669"/>
    <property type="project" value="UniProtKB-KW"/>
</dbReference>
<feature type="coiled-coil region" evidence="10">
    <location>
        <begin position="100"/>
        <end position="183"/>
    </location>
</feature>
<keyword evidence="8" id="KW-0206">Cytoskeleton</keyword>
<dbReference type="Proteomes" id="UP000515204">
    <property type="component" value="Unplaced"/>
</dbReference>
<keyword evidence="3" id="KW-0963">Cytoplasm</keyword>
<dbReference type="RefSeq" id="XP_014468055.1">
    <property type="nucleotide sequence ID" value="XM_014612569.1"/>
</dbReference>
<evidence type="ECO:0000313" key="13">
    <source>
        <dbReference type="RefSeq" id="XP_014468055.1"/>
    </source>
</evidence>